<dbReference type="Proteomes" id="UP000824469">
    <property type="component" value="Unassembled WGS sequence"/>
</dbReference>
<reference evidence="1 2" key="1">
    <citation type="journal article" date="2021" name="Nat. Plants">
        <title>The Taxus genome provides insights into paclitaxel biosynthesis.</title>
        <authorList>
            <person name="Xiong X."/>
            <person name="Gou J."/>
            <person name="Liao Q."/>
            <person name="Li Y."/>
            <person name="Zhou Q."/>
            <person name="Bi G."/>
            <person name="Li C."/>
            <person name="Du R."/>
            <person name="Wang X."/>
            <person name="Sun T."/>
            <person name="Guo L."/>
            <person name="Liang H."/>
            <person name="Lu P."/>
            <person name="Wu Y."/>
            <person name="Zhang Z."/>
            <person name="Ro D.K."/>
            <person name="Shang Y."/>
            <person name="Huang S."/>
            <person name="Yan J."/>
        </authorList>
    </citation>
    <scope>NUCLEOTIDE SEQUENCE [LARGE SCALE GENOMIC DNA]</scope>
    <source>
        <strain evidence="1">Ta-2019</strain>
    </source>
</reference>
<dbReference type="EMBL" id="JAHRHJ020000010">
    <property type="protein sequence ID" value="KAH9299333.1"/>
    <property type="molecule type" value="Genomic_DNA"/>
</dbReference>
<proteinExistence type="predicted"/>
<evidence type="ECO:0000313" key="2">
    <source>
        <dbReference type="Proteomes" id="UP000824469"/>
    </source>
</evidence>
<gene>
    <name evidence="1" type="ORF">KI387_031015</name>
</gene>
<sequence>MQKGKKLVFSKITKVVAGDGFPTLGAGVLTGANKIPVGNGWRGGACGSAHELEVEKVVLELIGQFGASLVVKTLVSLFGESVLENMAAEKILVQAELTVE</sequence>
<name>A0AA38FE74_TAXCH</name>
<keyword evidence="2" id="KW-1185">Reference proteome</keyword>
<protein>
    <submittedName>
        <fullName evidence="1">Uncharacterized protein</fullName>
    </submittedName>
</protein>
<feature type="non-terminal residue" evidence="1">
    <location>
        <position position="100"/>
    </location>
</feature>
<organism evidence="1 2">
    <name type="scientific">Taxus chinensis</name>
    <name type="common">Chinese yew</name>
    <name type="synonym">Taxus wallichiana var. chinensis</name>
    <dbReference type="NCBI Taxonomy" id="29808"/>
    <lineage>
        <taxon>Eukaryota</taxon>
        <taxon>Viridiplantae</taxon>
        <taxon>Streptophyta</taxon>
        <taxon>Embryophyta</taxon>
        <taxon>Tracheophyta</taxon>
        <taxon>Spermatophyta</taxon>
        <taxon>Pinopsida</taxon>
        <taxon>Pinidae</taxon>
        <taxon>Conifers II</taxon>
        <taxon>Cupressales</taxon>
        <taxon>Taxaceae</taxon>
        <taxon>Taxus</taxon>
    </lineage>
</organism>
<dbReference type="AlphaFoldDB" id="A0AA38FE74"/>
<evidence type="ECO:0000313" key="1">
    <source>
        <dbReference type="EMBL" id="KAH9299333.1"/>
    </source>
</evidence>
<comment type="caution">
    <text evidence="1">The sequence shown here is derived from an EMBL/GenBank/DDBJ whole genome shotgun (WGS) entry which is preliminary data.</text>
</comment>
<accession>A0AA38FE74</accession>